<name>A0A382YT69_9ZZZZ</name>
<organism evidence="2">
    <name type="scientific">marine metagenome</name>
    <dbReference type="NCBI Taxonomy" id="408172"/>
    <lineage>
        <taxon>unclassified sequences</taxon>
        <taxon>metagenomes</taxon>
        <taxon>ecological metagenomes</taxon>
    </lineage>
</organism>
<feature type="non-terminal residue" evidence="2">
    <location>
        <position position="102"/>
    </location>
</feature>
<reference evidence="2" key="1">
    <citation type="submission" date="2018-05" db="EMBL/GenBank/DDBJ databases">
        <authorList>
            <person name="Lanie J.A."/>
            <person name="Ng W.-L."/>
            <person name="Kazmierczak K.M."/>
            <person name="Andrzejewski T.M."/>
            <person name="Davidsen T.M."/>
            <person name="Wayne K.J."/>
            <person name="Tettelin H."/>
            <person name="Glass J.I."/>
            <person name="Rusch D."/>
            <person name="Podicherti R."/>
            <person name="Tsui H.-C.T."/>
            <person name="Winkler M.E."/>
        </authorList>
    </citation>
    <scope>NUCLEOTIDE SEQUENCE</scope>
</reference>
<dbReference type="Pfam" id="PF00296">
    <property type="entry name" value="Bac_luciferase"/>
    <property type="match status" value="1"/>
</dbReference>
<accession>A0A382YT69</accession>
<proteinExistence type="predicted"/>
<protein>
    <recommendedName>
        <fullName evidence="1">Luciferase-like domain-containing protein</fullName>
    </recommendedName>
</protein>
<dbReference type="PANTHER" id="PTHR30137:SF6">
    <property type="entry name" value="LUCIFERASE-LIKE MONOOXYGENASE"/>
    <property type="match status" value="1"/>
</dbReference>
<dbReference type="GO" id="GO:0005829">
    <property type="term" value="C:cytosol"/>
    <property type="evidence" value="ECO:0007669"/>
    <property type="project" value="TreeGrafter"/>
</dbReference>
<dbReference type="InterPro" id="IPR050766">
    <property type="entry name" value="Bact_Lucif_Oxidored"/>
</dbReference>
<dbReference type="InterPro" id="IPR036661">
    <property type="entry name" value="Luciferase-like_sf"/>
</dbReference>
<dbReference type="AlphaFoldDB" id="A0A382YT69"/>
<evidence type="ECO:0000259" key="1">
    <source>
        <dbReference type="Pfam" id="PF00296"/>
    </source>
</evidence>
<feature type="domain" description="Luciferase-like" evidence="1">
    <location>
        <begin position="1"/>
        <end position="102"/>
    </location>
</feature>
<sequence>MKFGYFCNTTNWNKKPFSKVLDEARDITTYCDQNNWNSIWFTEHHFNHEGMESCTNPLMLGTDAAARTKNIRIGQAANIITFHNPIRLAEDIATLDQLSKGR</sequence>
<dbReference type="SUPFAM" id="SSF51679">
    <property type="entry name" value="Bacterial luciferase-like"/>
    <property type="match status" value="1"/>
</dbReference>
<dbReference type="GO" id="GO:0016705">
    <property type="term" value="F:oxidoreductase activity, acting on paired donors, with incorporation or reduction of molecular oxygen"/>
    <property type="evidence" value="ECO:0007669"/>
    <property type="project" value="InterPro"/>
</dbReference>
<evidence type="ECO:0000313" key="2">
    <source>
        <dbReference type="EMBL" id="SVD86291.1"/>
    </source>
</evidence>
<dbReference type="PANTHER" id="PTHR30137">
    <property type="entry name" value="LUCIFERASE-LIKE MONOOXYGENASE"/>
    <property type="match status" value="1"/>
</dbReference>
<dbReference type="InterPro" id="IPR011251">
    <property type="entry name" value="Luciferase-like_dom"/>
</dbReference>
<dbReference type="EMBL" id="UINC01178240">
    <property type="protein sequence ID" value="SVD86291.1"/>
    <property type="molecule type" value="Genomic_DNA"/>
</dbReference>
<gene>
    <name evidence="2" type="ORF">METZ01_LOCUS439145</name>
</gene>
<dbReference type="Gene3D" id="3.20.20.30">
    <property type="entry name" value="Luciferase-like domain"/>
    <property type="match status" value="1"/>
</dbReference>